<dbReference type="Proteomes" id="UP001597441">
    <property type="component" value="Unassembled WGS sequence"/>
</dbReference>
<dbReference type="Pfam" id="PF17116">
    <property type="entry name" value="T9SS_plug_1st"/>
    <property type="match status" value="1"/>
</dbReference>
<dbReference type="InterPro" id="IPR014756">
    <property type="entry name" value="Ig_E-set"/>
</dbReference>
<comment type="caution">
    <text evidence="2">The sequence shown here is derived from an EMBL/GenBank/DDBJ whole genome shotgun (WGS) entry which is preliminary data.</text>
</comment>
<proteinExistence type="predicted"/>
<dbReference type="SUPFAM" id="SSF81296">
    <property type="entry name" value="E set domains"/>
    <property type="match status" value="1"/>
</dbReference>
<evidence type="ECO:0000313" key="3">
    <source>
        <dbReference type="Proteomes" id="UP001597441"/>
    </source>
</evidence>
<evidence type="ECO:0000259" key="1">
    <source>
        <dbReference type="Pfam" id="PF17116"/>
    </source>
</evidence>
<gene>
    <name evidence="2" type="ORF">ACFSQS_06270</name>
</gene>
<protein>
    <submittedName>
        <fullName evidence="2">DUF5103 domain-containing protein</fullName>
    </submittedName>
</protein>
<accession>A0ABW5JSE5</accession>
<dbReference type="RefSeq" id="WP_388015787.1">
    <property type="nucleotide sequence ID" value="NZ_JBHUDT010000002.1"/>
</dbReference>
<organism evidence="2 3">
    <name type="scientific">Gelatiniphilus marinus</name>
    <dbReference type="NCBI Taxonomy" id="1759464"/>
    <lineage>
        <taxon>Bacteria</taxon>
        <taxon>Pseudomonadati</taxon>
        <taxon>Bacteroidota</taxon>
        <taxon>Flavobacteriia</taxon>
        <taxon>Flavobacteriales</taxon>
        <taxon>Flavobacteriaceae</taxon>
        <taxon>Gelatiniphilus</taxon>
    </lineage>
</organism>
<keyword evidence="3" id="KW-1185">Reference proteome</keyword>
<name>A0ABW5JSE5_9FLAO</name>
<dbReference type="InterPro" id="IPR013783">
    <property type="entry name" value="Ig-like_fold"/>
</dbReference>
<reference evidence="3" key="1">
    <citation type="journal article" date="2019" name="Int. J. Syst. Evol. Microbiol.">
        <title>The Global Catalogue of Microorganisms (GCM) 10K type strain sequencing project: providing services to taxonomists for standard genome sequencing and annotation.</title>
        <authorList>
            <consortium name="The Broad Institute Genomics Platform"/>
            <consortium name="The Broad Institute Genome Sequencing Center for Infectious Disease"/>
            <person name="Wu L."/>
            <person name="Ma J."/>
        </authorList>
    </citation>
    <scope>NUCLEOTIDE SEQUENCE [LARGE SCALE GENOMIC DNA]</scope>
    <source>
        <strain evidence="3">KCTC 42903</strain>
    </source>
</reference>
<dbReference type="EMBL" id="JBHULK010000002">
    <property type="protein sequence ID" value="MFD2534706.1"/>
    <property type="molecule type" value="Genomic_DNA"/>
</dbReference>
<feature type="domain" description="Type 9 secretion system plug protein N-terminal" evidence="1">
    <location>
        <begin position="31"/>
        <end position="153"/>
    </location>
</feature>
<dbReference type="InterPro" id="IPR031345">
    <property type="entry name" value="T9SS_Plug_N"/>
</dbReference>
<sequence>MLLNVKQTIVFLFFPTLLISQVKEVNPPDHIKTIAFKGNTKESQLPIVKLGEYMVLEFDALNGKEEDYYYKIEHFNFDWTPSILVKSEYMDGFDNQRIRDYENSLNTYQIYSHYKLTIPNAQTKRLKVSGNYLISIFNDDDELVFSRKFMIYENKTNVGVSIKRSRDLHFIEEKQRVDIVISSKNMPFNNPKQNVKTLIIQNNNLNTAISNLKPQYTIGNKLIYKYDTESSFWGGNEYLYFENKDIRAANIGVRQIDLKDLYHNYLFTNTERASKPYTYNPDINGNYLVTHVDADNPSIEADYVWVHFSLLAPKNYRGDALKNKTIHIYGNFNNYTVDESTKMIYDEYNYVFTKQLLLKQGFYNYKYVVLNSGQLDQGAISGNFYQTENNYKVVVYYRDLGARYDKIIGLGEGNSVNISN</sequence>
<dbReference type="Gene3D" id="2.60.40.10">
    <property type="entry name" value="Immunoglobulins"/>
    <property type="match status" value="1"/>
</dbReference>
<evidence type="ECO:0000313" key="2">
    <source>
        <dbReference type="EMBL" id="MFD2534706.1"/>
    </source>
</evidence>